<dbReference type="InterPro" id="IPR029062">
    <property type="entry name" value="Class_I_gatase-like"/>
</dbReference>
<evidence type="ECO:0000313" key="6">
    <source>
        <dbReference type="Proteomes" id="UP000245631"/>
    </source>
</evidence>
<dbReference type="InterPro" id="IPR009057">
    <property type="entry name" value="Homeodomain-like_sf"/>
</dbReference>
<dbReference type="PROSITE" id="PS00041">
    <property type="entry name" value="HTH_ARAC_FAMILY_1"/>
    <property type="match status" value="1"/>
</dbReference>
<evidence type="ECO:0000256" key="2">
    <source>
        <dbReference type="ARBA" id="ARBA00023125"/>
    </source>
</evidence>
<dbReference type="Pfam" id="PF01965">
    <property type="entry name" value="DJ-1_PfpI"/>
    <property type="match status" value="1"/>
</dbReference>
<dbReference type="EMBL" id="QGGH01000012">
    <property type="protein sequence ID" value="PWJ88191.1"/>
    <property type="molecule type" value="Genomic_DNA"/>
</dbReference>
<dbReference type="Gene3D" id="1.10.10.60">
    <property type="entry name" value="Homeodomain-like"/>
    <property type="match status" value="1"/>
</dbReference>
<dbReference type="PROSITE" id="PS01124">
    <property type="entry name" value="HTH_ARAC_FAMILY_2"/>
    <property type="match status" value="1"/>
</dbReference>
<gene>
    <name evidence="5" type="ORF">C8D77_11285</name>
</gene>
<evidence type="ECO:0000256" key="3">
    <source>
        <dbReference type="ARBA" id="ARBA00023163"/>
    </source>
</evidence>
<dbReference type="SUPFAM" id="SSF46689">
    <property type="entry name" value="Homeodomain-like"/>
    <property type="match status" value="2"/>
</dbReference>
<evidence type="ECO:0000256" key="1">
    <source>
        <dbReference type="ARBA" id="ARBA00023015"/>
    </source>
</evidence>
<dbReference type="InterPro" id="IPR018060">
    <property type="entry name" value="HTH_AraC"/>
</dbReference>
<dbReference type="Proteomes" id="UP000245631">
    <property type="component" value="Unassembled WGS sequence"/>
</dbReference>
<dbReference type="GO" id="GO:0003700">
    <property type="term" value="F:DNA-binding transcription factor activity"/>
    <property type="evidence" value="ECO:0007669"/>
    <property type="project" value="InterPro"/>
</dbReference>
<dbReference type="PANTHER" id="PTHR43130:SF3">
    <property type="entry name" value="HTH-TYPE TRANSCRIPTIONAL REGULATOR RV1931C"/>
    <property type="match status" value="1"/>
</dbReference>
<dbReference type="SMART" id="SM00342">
    <property type="entry name" value="HTH_ARAC"/>
    <property type="match status" value="1"/>
</dbReference>
<dbReference type="InterPro" id="IPR002818">
    <property type="entry name" value="DJ-1/PfpI"/>
</dbReference>
<dbReference type="Gene3D" id="3.40.50.880">
    <property type="match status" value="1"/>
</dbReference>
<keyword evidence="2" id="KW-0238">DNA-binding</keyword>
<dbReference type="AlphaFoldDB" id="A0A8E2WAH5"/>
<proteinExistence type="predicted"/>
<sequence length="344" mass="38076">MNAPFLAVDRARDVRRDFGRLPKGADVEAYRVVILALPGFSQLTLSSFVDPLRLANSVSSRASFEWAIASLDGNPVECASGLWLSASTDFARTGQSLQTGKRPNMVIVCAGDRVEKQSSASLLRILRLCGRHGVPIAALGTATWLLAESGLLDDTACTIHWDKRAALSETFRRLQVTDRLFVRNARVATCAGEFASFDFVMELIGEHLGEEAALAVCRHTIASHWRSASDRQWTSSTDATGIGKALAEVICIMEEYVENPLPLRDIARRVGRSQRQIERLFKHSVSSSPMRYYLHMRLARAKRLVEQTELPMVEIAIACGFVSASHFSKCFRTVFDINPSACRN</sequence>
<feature type="domain" description="HTH araC/xylS-type" evidence="4">
    <location>
        <begin position="247"/>
        <end position="344"/>
    </location>
</feature>
<dbReference type="CDD" id="cd03136">
    <property type="entry name" value="GATase1_AraC_ArgR_like"/>
    <property type="match status" value="1"/>
</dbReference>
<protein>
    <submittedName>
        <fullName evidence="5">Transcriptional regulator GlxA family with amidase domain</fullName>
    </submittedName>
</protein>
<name>A0A8E2WAH5_RHILI</name>
<reference evidence="5 6" key="1">
    <citation type="submission" date="2018-05" db="EMBL/GenBank/DDBJ databases">
        <title>Genomic Encyclopedia of Type Strains, Phase IV (KMG-IV): sequencing the most valuable type-strain genomes for metagenomic binning, comparative biology and taxonomic classification.</title>
        <authorList>
            <person name="Goeker M."/>
        </authorList>
    </citation>
    <scope>NUCLEOTIDE SEQUENCE [LARGE SCALE GENOMIC DNA]</scope>
    <source>
        <strain evidence="5 6">DSM 2626</strain>
    </source>
</reference>
<dbReference type="SUPFAM" id="SSF52317">
    <property type="entry name" value="Class I glutamine amidotransferase-like"/>
    <property type="match status" value="1"/>
</dbReference>
<dbReference type="RefSeq" id="WP_109670767.1">
    <property type="nucleotide sequence ID" value="NZ_QGGH01000012.1"/>
</dbReference>
<keyword evidence="3" id="KW-0804">Transcription</keyword>
<dbReference type="Pfam" id="PF12833">
    <property type="entry name" value="HTH_18"/>
    <property type="match status" value="1"/>
</dbReference>
<evidence type="ECO:0000259" key="4">
    <source>
        <dbReference type="PROSITE" id="PS01124"/>
    </source>
</evidence>
<evidence type="ECO:0000313" key="5">
    <source>
        <dbReference type="EMBL" id="PWJ88191.1"/>
    </source>
</evidence>
<keyword evidence="1" id="KW-0805">Transcription regulation</keyword>
<dbReference type="GeneID" id="61055063"/>
<accession>A0A8E2WAH5</accession>
<comment type="caution">
    <text evidence="5">The sequence shown here is derived from an EMBL/GenBank/DDBJ whole genome shotgun (WGS) entry which is preliminary data.</text>
</comment>
<dbReference type="GO" id="GO:0043565">
    <property type="term" value="F:sequence-specific DNA binding"/>
    <property type="evidence" value="ECO:0007669"/>
    <property type="project" value="InterPro"/>
</dbReference>
<dbReference type="InterPro" id="IPR018062">
    <property type="entry name" value="HTH_AraC-typ_CS"/>
</dbReference>
<organism evidence="5 6">
    <name type="scientific">Rhizobium loti</name>
    <name type="common">Mesorhizobium loti</name>
    <dbReference type="NCBI Taxonomy" id="381"/>
    <lineage>
        <taxon>Bacteria</taxon>
        <taxon>Pseudomonadati</taxon>
        <taxon>Pseudomonadota</taxon>
        <taxon>Alphaproteobacteria</taxon>
        <taxon>Hyphomicrobiales</taxon>
        <taxon>Phyllobacteriaceae</taxon>
        <taxon>Mesorhizobium</taxon>
    </lineage>
</organism>
<dbReference type="PANTHER" id="PTHR43130">
    <property type="entry name" value="ARAC-FAMILY TRANSCRIPTIONAL REGULATOR"/>
    <property type="match status" value="1"/>
</dbReference>
<dbReference type="InterPro" id="IPR052158">
    <property type="entry name" value="INH-QAR"/>
</dbReference>